<name>A0A1M5NLA1_9FIRM</name>
<dbReference type="PANTHER" id="PTHR43475:SF1">
    <property type="entry name" value="METHYLTHIORIBOSE-1-PHOSPHATE ISOMERASE"/>
    <property type="match status" value="1"/>
</dbReference>
<dbReference type="AlphaFoldDB" id="A0A1M5NLA1"/>
<dbReference type="STRING" id="1123382.SAMN02745221_01243"/>
<dbReference type="RefSeq" id="WP_073091651.1">
    <property type="nucleotide sequence ID" value="NZ_FQWY01000017.1"/>
</dbReference>
<evidence type="ECO:0000313" key="3">
    <source>
        <dbReference type="Proteomes" id="UP000242329"/>
    </source>
</evidence>
<dbReference type="OrthoDB" id="2083074at2"/>
<dbReference type="InterPro" id="IPR027363">
    <property type="entry name" value="M1Pi_N"/>
</dbReference>
<dbReference type="EMBL" id="FQWY01000017">
    <property type="protein sequence ID" value="SHG90346.1"/>
    <property type="molecule type" value="Genomic_DNA"/>
</dbReference>
<evidence type="ECO:0000313" key="2">
    <source>
        <dbReference type="EMBL" id="SHG90346.1"/>
    </source>
</evidence>
<dbReference type="GO" id="GO:0046523">
    <property type="term" value="F:S-methyl-5-thioribose-1-phosphate isomerase activity"/>
    <property type="evidence" value="ECO:0007669"/>
    <property type="project" value="TreeGrafter"/>
</dbReference>
<accession>A0A1M5NLA1</accession>
<gene>
    <name evidence="2" type="ORF">SAMN02745221_01243</name>
</gene>
<keyword evidence="2" id="KW-0396">Initiation factor</keyword>
<evidence type="ECO:0000256" key="1">
    <source>
        <dbReference type="ARBA" id="ARBA00009117"/>
    </source>
</evidence>
<dbReference type="Gene3D" id="3.40.50.10470">
    <property type="entry name" value="Translation initiation factor eif-2b, domain 2"/>
    <property type="match status" value="1"/>
</dbReference>
<comment type="similarity">
    <text evidence="1">Belongs to the eIF-2B alpha/beta/delta subunits family. MtnA subfamily.</text>
</comment>
<sequence length="266" mass="29527">MKEVKEAIYNLKNDQTHGASYLALEAVRILKKAALLLPAADNISFLQSMNHLSEDIKTIRPSMVSIYNLVSSYTAELNREENTSLSLPDLRLKAAAIADSIINQVLTRQKQTIQKGSQLVKDKSTLITCSYSSTIIEIIKSAYRQGRRFAVLIARSHPPGSSYAYGERAARKIDLPLNIKIIPDDCINLYLPQADYVLLGADTVLRDGSVINGYPSLELAREAFNHRIPCYVICETHKIAGEHFIPHLEAGFDLIPASFITQIITG</sequence>
<reference evidence="3" key="1">
    <citation type="submission" date="2016-11" db="EMBL/GenBank/DDBJ databases">
        <authorList>
            <person name="Varghese N."/>
            <person name="Submissions S."/>
        </authorList>
    </citation>
    <scope>NUCLEOTIDE SEQUENCE [LARGE SCALE GENOMIC DNA]</scope>
    <source>
        <strain evidence="3">DSM 11003</strain>
    </source>
</reference>
<dbReference type="Pfam" id="PF01008">
    <property type="entry name" value="IF-2B"/>
    <property type="match status" value="1"/>
</dbReference>
<dbReference type="InterPro" id="IPR000649">
    <property type="entry name" value="IF-2B-related"/>
</dbReference>
<organism evidence="2 3">
    <name type="scientific">Thermosyntropha lipolytica DSM 11003</name>
    <dbReference type="NCBI Taxonomy" id="1123382"/>
    <lineage>
        <taxon>Bacteria</taxon>
        <taxon>Bacillati</taxon>
        <taxon>Bacillota</taxon>
        <taxon>Clostridia</taxon>
        <taxon>Eubacteriales</taxon>
        <taxon>Syntrophomonadaceae</taxon>
        <taxon>Thermosyntropha</taxon>
    </lineage>
</organism>
<keyword evidence="3" id="KW-1185">Reference proteome</keyword>
<dbReference type="Proteomes" id="UP000242329">
    <property type="component" value="Unassembled WGS sequence"/>
</dbReference>
<dbReference type="Gene3D" id="1.20.120.420">
    <property type="entry name" value="translation initiation factor eif-2b, domain 1"/>
    <property type="match status" value="1"/>
</dbReference>
<dbReference type="InterPro" id="IPR042529">
    <property type="entry name" value="IF_2B-like_C"/>
</dbReference>
<dbReference type="PANTHER" id="PTHR43475">
    <property type="entry name" value="METHYLTHIORIBOSE-1-PHOSPHATE ISOMERASE"/>
    <property type="match status" value="1"/>
</dbReference>
<proteinExistence type="inferred from homology"/>
<dbReference type="SUPFAM" id="SSF100950">
    <property type="entry name" value="NagB/RpiA/CoA transferase-like"/>
    <property type="match status" value="1"/>
</dbReference>
<keyword evidence="2" id="KW-0648">Protein biosynthesis</keyword>
<dbReference type="GO" id="GO:0019509">
    <property type="term" value="P:L-methionine salvage from methylthioadenosine"/>
    <property type="evidence" value="ECO:0007669"/>
    <property type="project" value="TreeGrafter"/>
</dbReference>
<dbReference type="GO" id="GO:0003743">
    <property type="term" value="F:translation initiation factor activity"/>
    <property type="evidence" value="ECO:0007669"/>
    <property type="project" value="UniProtKB-KW"/>
</dbReference>
<dbReference type="InterPro" id="IPR037171">
    <property type="entry name" value="NagB/RpiA_transferase-like"/>
</dbReference>
<protein>
    <submittedName>
        <fullName evidence="2">Translation initiation factor eIF-2B subunit delta</fullName>
    </submittedName>
</protein>